<dbReference type="PANTHER" id="PTHR45947:SF3">
    <property type="entry name" value="SULFOQUINOVOSYL TRANSFERASE SQD2"/>
    <property type="match status" value="1"/>
</dbReference>
<keyword evidence="3 6" id="KW-0808">Transferase</keyword>
<proteinExistence type="predicted"/>
<name>A0A1B1BG57_9MICO</name>
<dbReference type="Proteomes" id="UP000092582">
    <property type="component" value="Chromosome 1"/>
</dbReference>
<feature type="domain" description="Glycosyltransferase subfamily 4-like N-terminal" evidence="5">
    <location>
        <begin position="14"/>
        <end position="174"/>
    </location>
</feature>
<dbReference type="RefSeq" id="WP_066592993.1">
    <property type="nucleotide sequence ID" value="NZ_CP016282.1"/>
</dbReference>
<reference evidence="6 7" key="1">
    <citation type="submission" date="2016-06" db="EMBL/GenBank/DDBJ databases">
        <title>Genome sequencing of Cryobacterium arcticum PAMC 27867.</title>
        <authorList>
            <person name="Lee J."/>
            <person name="Kim O.-S."/>
        </authorList>
    </citation>
    <scope>NUCLEOTIDE SEQUENCE [LARGE SCALE GENOMIC DNA]</scope>
    <source>
        <strain evidence="6 7">PAMC 27867</strain>
    </source>
</reference>
<dbReference type="Gene3D" id="3.40.50.2000">
    <property type="entry name" value="Glycogen Phosphorylase B"/>
    <property type="match status" value="2"/>
</dbReference>
<dbReference type="InterPro" id="IPR028098">
    <property type="entry name" value="Glyco_trans_4-like_N"/>
</dbReference>
<dbReference type="KEGG" id="cart:PA27867_0591"/>
<dbReference type="InterPro" id="IPR050194">
    <property type="entry name" value="Glycosyltransferase_grp1"/>
</dbReference>
<dbReference type="PANTHER" id="PTHR45947">
    <property type="entry name" value="SULFOQUINOVOSYL TRANSFERASE SQD2"/>
    <property type="match status" value="1"/>
</dbReference>
<dbReference type="AlphaFoldDB" id="A0A1B1BG57"/>
<dbReference type="OrthoDB" id="9802525at2"/>
<evidence type="ECO:0000313" key="7">
    <source>
        <dbReference type="Proteomes" id="UP000092582"/>
    </source>
</evidence>
<evidence type="ECO:0000313" key="6">
    <source>
        <dbReference type="EMBL" id="ANP71560.1"/>
    </source>
</evidence>
<organism evidence="6 7">
    <name type="scientific">Cryobacterium arcticum</name>
    <dbReference type="NCBI Taxonomy" id="670052"/>
    <lineage>
        <taxon>Bacteria</taxon>
        <taxon>Bacillati</taxon>
        <taxon>Actinomycetota</taxon>
        <taxon>Actinomycetes</taxon>
        <taxon>Micrococcales</taxon>
        <taxon>Microbacteriaceae</taxon>
        <taxon>Cryobacterium</taxon>
    </lineage>
</organism>
<evidence type="ECO:0000256" key="1">
    <source>
        <dbReference type="ARBA" id="ARBA00021292"/>
    </source>
</evidence>
<dbReference type="GO" id="GO:1901137">
    <property type="term" value="P:carbohydrate derivative biosynthetic process"/>
    <property type="evidence" value="ECO:0007669"/>
    <property type="project" value="UniProtKB-ARBA"/>
</dbReference>
<protein>
    <recommendedName>
        <fullName evidence="1">D-inositol 3-phosphate glycosyltransferase</fullName>
    </recommendedName>
</protein>
<dbReference type="STRING" id="670052.PA27867_0591"/>
<keyword evidence="2" id="KW-0328">Glycosyltransferase</keyword>
<dbReference type="InterPro" id="IPR001296">
    <property type="entry name" value="Glyco_trans_1"/>
</dbReference>
<gene>
    <name evidence="6" type="ORF">PA27867_0591</name>
</gene>
<dbReference type="EMBL" id="CP016282">
    <property type="protein sequence ID" value="ANP71560.1"/>
    <property type="molecule type" value="Genomic_DNA"/>
</dbReference>
<dbReference type="Pfam" id="PF13439">
    <property type="entry name" value="Glyco_transf_4"/>
    <property type="match status" value="1"/>
</dbReference>
<evidence type="ECO:0000256" key="2">
    <source>
        <dbReference type="ARBA" id="ARBA00022676"/>
    </source>
</evidence>
<evidence type="ECO:0000259" key="4">
    <source>
        <dbReference type="Pfam" id="PF00534"/>
    </source>
</evidence>
<keyword evidence="7" id="KW-1185">Reference proteome</keyword>
<accession>A0A1B1BG57</accession>
<dbReference type="Pfam" id="PF00534">
    <property type="entry name" value="Glycos_transf_1"/>
    <property type="match status" value="1"/>
</dbReference>
<feature type="domain" description="Glycosyl transferase family 1" evidence="4">
    <location>
        <begin position="191"/>
        <end position="344"/>
    </location>
</feature>
<evidence type="ECO:0000259" key="5">
    <source>
        <dbReference type="Pfam" id="PF13439"/>
    </source>
</evidence>
<dbReference type="SUPFAM" id="SSF53756">
    <property type="entry name" value="UDP-Glycosyltransferase/glycogen phosphorylase"/>
    <property type="match status" value="1"/>
</dbReference>
<sequence length="384" mass="41432">MRVAVVSESFLPTVSGVTTSVCKVLGELRRTGHEAMVVAPFGAPDSYAGFPVHTVPALSYRQFPVGLPNPRVLGLLADFQPDVLHAASPFLLGAQGIAAARRLGVPSVAVFQTDVAGYAHRNHLGQATRLAWWFVKWVHDGADLTLVPSEASMRDLRRIGVANLDRWTRGVDLDGYHPNNRRDPRVAALRQTLAPAGEVVIGYVGRIAPEKQVERFRALRGLPGISIALVGDGPSTPLVARALAGMPVTWLGRLAGPELAAAYAAFDVFLHAGTEETFGQTLQEAHAAGLPVVAPRAGGPIDLVDHGTDGFLFQPDDDADLRRHVAALVADRSLRHRMGEAGRRAVLGRSWENVCGTLFDYYQRVIDEGLARRAETLVPLAQRR</sequence>
<dbReference type="GO" id="GO:0016758">
    <property type="term" value="F:hexosyltransferase activity"/>
    <property type="evidence" value="ECO:0007669"/>
    <property type="project" value="TreeGrafter"/>
</dbReference>
<evidence type="ECO:0000256" key="3">
    <source>
        <dbReference type="ARBA" id="ARBA00022679"/>
    </source>
</evidence>
<dbReference type="PATRIC" id="fig|670052.7.peg.618"/>
<dbReference type="CDD" id="cd03814">
    <property type="entry name" value="GT4-like"/>
    <property type="match status" value="1"/>
</dbReference>